<dbReference type="GeneID" id="55609453"/>
<keyword evidence="1" id="KW-0255">Endonuclease</keyword>
<dbReference type="KEGG" id="vg:55609453"/>
<name>A0A345M9S0_9CAUD</name>
<sequence>MDVCLKCGGTFRIEDLCKDASDKRGYRRRCKGCQREIMLGKCTGKNSTNYKKRDLIRAAKSKPCIDCGVSYPYYVMDFDHLPQYEKKFQLGKYIQYSIADIEKEILKCEVVCANCHRFRTHDRGYTIPE</sequence>
<evidence type="ECO:0000313" key="1">
    <source>
        <dbReference type="EMBL" id="AXH67241.1"/>
    </source>
</evidence>
<dbReference type="RefSeq" id="YP_009839733.1">
    <property type="nucleotide sequence ID" value="NC_048722.1"/>
</dbReference>
<dbReference type="GO" id="GO:0004519">
    <property type="term" value="F:endonuclease activity"/>
    <property type="evidence" value="ECO:0007669"/>
    <property type="project" value="UniProtKB-KW"/>
</dbReference>
<dbReference type="EMBL" id="MH576968">
    <property type="protein sequence ID" value="AXH67241.1"/>
    <property type="molecule type" value="Genomic_DNA"/>
</dbReference>
<gene>
    <name evidence="1" type="primary">45</name>
    <name evidence="1" type="ORF">SEA_WOFFORD_45</name>
</gene>
<keyword evidence="1" id="KW-0378">Hydrolase</keyword>
<reference evidence="1 2" key="1">
    <citation type="submission" date="2018-07" db="EMBL/GenBank/DDBJ databases">
        <authorList>
            <person name="Wofford K.M."/>
            <person name="Typhair T.J."/>
            <person name="Gonzales M.A."/>
            <person name="Castillo J.C."/>
            <person name="Smith B.R."/>
            <person name="Klug H.M."/>
            <person name="Hughes L.E."/>
            <person name="Garlena R.A."/>
            <person name="Russell D.A."/>
            <person name="Pope W.H."/>
            <person name="Jacobs-Sera D."/>
            <person name="Hatfull G.F."/>
        </authorList>
    </citation>
    <scope>NUCLEOTIDE SEQUENCE [LARGE SCALE GENOMIC DNA]</scope>
</reference>
<accession>A0A345M9S0</accession>
<dbReference type="Proteomes" id="UP000260216">
    <property type="component" value="Segment"/>
</dbReference>
<organism evidence="1 2">
    <name type="scientific">Streptomyces phage Wofford</name>
    <dbReference type="NCBI Taxonomy" id="2283267"/>
    <lineage>
        <taxon>Viruses</taxon>
        <taxon>Duplodnaviria</taxon>
        <taxon>Heunggongvirae</taxon>
        <taxon>Uroviricota</taxon>
        <taxon>Caudoviricetes</taxon>
        <taxon>Stanwilliamsviridae</taxon>
        <taxon>Boydwoodruffvirinae</taxon>
        <taxon>Karimacvirus</taxon>
        <taxon>Karimacvirus wofford</taxon>
        <taxon>Streptomyces virus Wofford</taxon>
    </lineage>
</organism>
<keyword evidence="1" id="KW-0540">Nuclease</keyword>
<protein>
    <submittedName>
        <fullName evidence="1">HNH endonuclease</fullName>
    </submittedName>
</protein>
<proteinExistence type="predicted"/>
<evidence type="ECO:0000313" key="2">
    <source>
        <dbReference type="Proteomes" id="UP000260216"/>
    </source>
</evidence>
<keyword evidence="2" id="KW-1185">Reference proteome</keyword>